<evidence type="ECO:0000259" key="1">
    <source>
        <dbReference type="Pfam" id="PF08241"/>
    </source>
</evidence>
<gene>
    <name evidence="2" type="ordered locus">amb0095</name>
</gene>
<protein>
    <submittedName>
        <fullName evidence="2">SAM-dependent methyltransferase</fullName>
    </submittedName>
</protein>
<dbReference type="EMBL" id="AP007255">
    <property type="protein sequence ID" value="BAE48899.1"/>
    <property type="molecule type" value="Genomic_DNA"/>
</dbReference>
<dbReference type="Pfam" id="PF08241">
    <property type="entry name" value="Methyltransf_11"/>
    <property type="match status" value="1"/>
</dbReference>
<dbReference type="GO" id="GO:0008757">
    <property type="term" value="F:S-adenosylmethionine-dependent methyltransferase activity"/>
    <property type="evidence" value="ECO:0007669"/>
    <property type="project" value="InterPro"/>
</dbReference>
<dbReference type="InterPro" id="IPR029063">
    <property type="entry name" value="SAM-dependent_MTases_sf"/>
</dbReference>
<dbReference type="GO" id="GO:0032259">
    <property type="term" value="P:methylation"/>
    <property type="evidence" value="ECO:0007669"/>
    <property type="project" value="UniProtKB-KW"/>
</dbReference>
<keyword evidence="2" id="KW-0489">Methyltransferase</keyword>
<dbReference type="AlphaFoldDB" id="Q2WB76"/>
<dbReference type="SUPFAM" id="SSF53335">
    <property type="entry name" value="S-adenosyl-L-methionine-dependent methyltransferases"/>
    <property type="match status" value="1"/>
</dbReference>
<accession>Q2WB76</accession>
<dbReference type="HOGENOM" id="CLU_082726_0_1_5"/>
<keyword evidence="2" id="KW-0808">Transferase</keyword>
<dbReference type="STRING" id="342108.amb0095"/>
<dbReference type="Gene3D" id="3.40.50.150">
    <property type="entry name" value="Vaccinia Virus protein VP39"/>
    <property type="match status" value="1"/>
</dbReference>
<feature type="domain" description="Methyltransferase type 11" evidence="1">
    <location>
        <begin position="85"/>
        <end position="174"/>
    </location>
</feature>
<dbReference type="KEGG" id="mag:amb0095"/>
<evidence type="ECO:0000313" key="3">
    <source>
        <dbReference type="Proteomes" id="UP000007058"/>
    </source>
</evidence>
<evidence type="ECO:0000313" key="2">
    <source>
        <dbReference type="EMBL" id="BAE48899.1"/>
    </source>
</evidence>
<organism evidence="2 3">
    <name type="scientific">Paramagnetospirillum magneticum (strain ATCC 700264 / AMB-1)</name>
    <name type="common">Magnetospirillum magneticum</name>
    <dbReference type="NCBI Taxonomy" id="342108"/>
    <lineage>
        <taxon>Bacteria</taxon>
        <taxon>Pseudomonadati</taxon>
        <taxon>Pseudomonadota</taxon>
        <taxon>Alphaproteobacteria</taxon>
        <taxon>Rhodospirillales</taxon>
        <taxon>Magnetospirillaceae</taxon>
        <taxon>Paramagnetospirillum</taxon>
    </lineage>
</organism>
<sequence length="295" mass="32681">MLFPGIPRFYIFNSDFIRSRWLAAWERSGQRAGVEYGREGGKVDTLMFDAHARMEAEHWWFVGRRRALLPLFESAMAGHETDLVVDVGCGTGGTVGTLGRSYRMIGIDQSAEAITAARRNYPEQSFILGAVASELAELAGEAALYLIMDVLEHVEDDRGFLATVVDQARTGSHVLVTVPAGRHLWSRHDETASHLRRYEWDSLSALIQGLPVETRLLSYFNSRLYPPISLARWIGRRLAVSLGQNNTDFAMPPAPVNGLLARLFGGEATALAAALDQGRPAYRQGVSLVALLRRR</sequence>
<reference evidence="2 3" key="1">
    <citation type="journal article" date="2005" name="DNA Res.">
        <title>Complete genome sequence of the facultative anaerobic magnetotactic bacterium Magnetospirillum sp. strain AMB-1.</title>
        <authorList>
            <person name="Matsunaga T."/>
            <person name="Okamura Y."/>
            <person name="Fukuda Y."/>
            <person name="Wahyudi A.T."/>
            <person name="Murase Y."/>
            <person name="Takeyama H."/>
        </authorList>
    </citation>
    <scope>NUCLEOTIDE SEQUENCE [LARGE SCALE GENOMIC DNA]</scope>
    <source>
        <strain evidence="3">ATCC 700264 / AMB-1</strain>
    </source>
</reference>
<proteinExistence type="predicted"/>
<dbReference type="InterPro" id="IPR013216">
    <property type="entry name" value="Methyltransf_11"/>
</dbReference>
<dbReference type="Proteomes" id="UP000007058">
    <property type="component" value="Chromosome"/>
</dbReference>
<name>Q2WB76_PARM1</name>
<keyword evidence="3" id="KW-1185">Reference proteome</keyword>